<dbReference type="InterPro" id="IPR002401">
    <property type="entry name" value="Cyt_P450_E_grp-I"/>
</dbReference>
<evidence type="ECO:0000256" key="6">
    <source>
        <dbReference type="ARBA" id="ARBA00023004"/>
    </source>
</evidence>
<protein>
    <submittedName>
        <fullName evidence="10">Uncharacterized protein</fullName>
    </submittedName>
</protein>
<name>A0AAV0INH2_9ROSI</name>
<dbReference type="PRINTS" id="PR00463">
    <property type="entry name" value="EP450I"/>
</dbReference>
<keyword evidence="11" id="KW-1185">Reference proteome</keyword>
<keyword evidence="3 8" id="KW-0349">Heme</keyword>
<dbReference type="PRINTS" id="PR00385">
    <property type="entry name" value="P450"/>
</dbReference>
<keyword evidence="7" id="KW-0503">Monooxygenase</keyword>
<keyword evidence="6 8" id="KW-0408">Iron</keyword>
<dbReference type="GO" id="GO:0020037">
    <property type="term" value="F:heme binding"/>
    <property type="evidence" value="ECO:0007669"/>
    <property type="project" value="InterPro"/>
</dbReference>
<dbReference type="AlphaFoldDB" id="A0AAV0INH2"/>
<dbReference type="SUPFAM" id="SSF48264">
    <property type="entry name" value="Cytochrome P450"/>
    <property type="match status" value="1"/>
</dbReference>
<dbReference type="Proteomes" id="UP001154282">
    <property type="component" value="Unassembled WGS sequence"/>
</dbReference>
<evidence type="ECO:0000256" key="2">
    <source>
        <dbReference type="ARBA" id="ARBA00010617"/>
    </source>
</evidence>
<keyword evidence="9" id="KW-0812">Transmembrane</keyword>
<evidence type="ECO:0000256" key="7">
    <source>
        <dbReference type="ARBA" id="ARBA00023033"/>
    </source>
</evidence>
<keyword evidence="4 8" id="KW-0479">Metal-binding</keyword>
<dbReference type="GO" id="GO:0004497">
    <property type="term" value="F:monooxygenase activity"/>
    <property type="evidence" value="ECO:0007669"/>
    <property type="project" value="UniProtKB-KW"/>
</dbReference>
<reference evidence="10" key="1">
    <citation type="submission" date="2022-08" db="EMBL/GenBank/DDBJ databases">
        <authorList>
            <person name="Gutierrez-Valencia J."/>
        </authorList>
    </citation>
    <scope>NUCLEOTIDE SEQUENCE</scope>
</reference>
<evidence type="ECO:0000256" key="3">
    <source>
        <dbReference type="ARBA" id="ARBA00022617"/>
    </source>
</evidence>
<evidence type="ECO:0000256" key="4">
    <source>
        <dbReference type="ARBA" id="ARBA00022723"/>
    </source>
</evidence>
<dbReference type="FunFam" id="1.10.630.10:FF:000126">
    <property type="entry name" value="Predicted protein"/>
    <property type="match status" value="1"/>
</dbReference>
<evidence type="ECO:0000313" key="11">
    <source>
        <dbReference type="Proteomes" id="UP001154282"/>
    </source>
</evidence>
<comment type="caution">
    <text evidence="10">The sequence shown here is derived from an EMBL/GenBank/DDBJ whole genome shotgun (WGS) entry which is preliminary data.</text>
</comment>
<evidence type="ECO:0000256" key="9">
    <source>
        <dbReference type="SAM" id="Phobius"/>
    </source>
</evidence>
<dbReference type="InterPro" id="IPR036396">
    <property type="entry name" value="Cyt_P450_sf"/>
</dbReference>
<gene>
    <name evidence="10" type="ORF">LITE_LOCUS10103</name>
</gene>
<evidence type="ECO:0000256" key="1">
    <source>
        <dbReference type="ARBA" id="ARBA00001971"/>
    </source>
</evidence>
<accession>A0AAV0INH2</accession>
<keyword evidence="9" id="KW-0472">Membrane</keyword>
<dbReference type="PANTHER" id="PTHR47950">
    <property type="entry name" value="CYTOCHROME P450, FAMILY 76, SUBFAMILY C, POLYPEPTIDE 5-RELATED"/>
    <property type="match status" value="1"/>
</dbReference>
<dbReference type="Gene3D" id="1.10.630.10">
    <property type="entry name" value="Cytochrome P450"/>
    <property type="match status" value="2"/>
</dbReference>
<dbReference type="GO" id="GO:0016705">
    <property type="term" value="F:oxidoreductase activity, acting on paired donors, with incorporation or reduction of molecular oxygen"/>
    <property type="evidence" value="ECO:0007669"/>
    <property type="project" value="InterPro"/>
</dbReference>
<dbReference type="GO" id="GO:0005506">
    <property type="term" value="F:iron ion binding"/>
    <property type="evidence" value="ECO:0007669"/>
    <property type="project" value="InterPro"/>
</dbReference>
<feature type="transmembrane region" description="Helical" evidence="9">
    <location>
        <begin position="20"/>
        <end position="41"/>
    </location>
</feature>
<dbReference type="PANTHER" id="PTHR47950:SF6">
    <property type="entry name" value="CYTOCHROME P450"/>
    <property type="match status" value="1"/>
</dbReference>
<keyword evidence="9" id="KW-1133">Transmembrane helix</keyword>
<proteinExistence type="inferred from homology"/>
<evidence type="ECO:0000313" key="10">
    <source>
        <dbReference type="EMBL" id="CAI0398937.1"/>
    </source>
</evidence>
<dbReference type="Pfam" id="PF00067">
    <property type="entry name" value="p450"/>
    <property type="match status" value="2"/>
</dbReference>
<dbReference type="InterPro" id="IPR001128">
    <property type="entry name" value="Cyt_P450"/>
</dbReference>
<evidence type="ECO:0000256" key="8">
    <source>
        <dbReference type="PIRSR" id="PIRSR602401-1"/>
    </source>
</evidence>
<feature type="binding site" description="axial binding residue" evidence="8">
    <location>
        <position position="334"/>
    </location>
    <ligand>
        <name>heme</name>
        <dbReference type="ChEBI" id="CHEBI:30413"/>
    </ligand>
    <ligandPart>
        <name>Fe</name>
        <dbReference type="ChEBI" id="CHEBI:18248"/>
    </ligandPart>
</feature>
<comment type="cofactor">
    <cofactor evidence="1 8">
        <name>heme</name>
        <dbReference type="ChEBI" id="CHEBI:30413"/>
    </cofactor>
</comment>
<sequence length="392" mass="44016">MATVVESHFPFLPAFLFPDLLLLLLLPILSFLLLSLFLILLRNRRPSVQLPPGPKPWPILGNILHVGSMPHVTFARLSQAHGPLISLRLGTQLIVVGSSPDAASEILKTHDHELSGRSVPHVSFARDPELNRDSIAWSTHCTDHWRSLRSMVRAELFTSKAVDQQSGIRERQAREMARFLDRRRGEELLAAVSDTTSSSMEWALAELLKNPETMTAARREFDDKFPKCHVIKESDLAYLPYLCACVKETLRLHPPAPLLLPRRAATDCHVMGYTVPKAAHVFVNVWAIGRDPRYWEDALSFKPERFLVGGSERDVDYKGSHFEFLPFGSGRRICSGLPMAVRKVQLAVATLVHGFDWSLPAGMAAEELEMDERYGVTLMKLNPLVVIPTPRV</sequence>
<evidence type="ECO:0000256" key="5">
    <source>
        <dbReference type="ARBA" id="ARBA00023002"/>
    </source>
</evidence>
<comment type="similarity">
    <text evidence="2">Belongs to the cytochrome P450 family.</text>
</comment>
<keyword evidence="5" id="KW-0560">Oxidoreductase</keyword>
<dbReference type="EMBL" id="CAMGYJ010000004">
    <property type="protein sequence ID" value="CAI0398937.1"/>
    <property type="molecule type" value="Genomic_DNA"/>
</dbReference>
<organism evidence="10 11">
    <name type="scientific">Linum tenue</name>
    <dbReference type="NCBI Taxonomy" id="586396"/>
    <lineage>
        <taxon>Eukaryota</taxon>
        <taxon>Viridiplantae</taxon>
        <taxon>Streptophyta</taxon>
        <taxon>Embryophyta</taxon>
        <taxon>Tracheophyta</taxon>
        <taxon>Spermatophyta</taxon>
        <taxon>Magnoliopsida</taxon>
        <taxon>eudicotyledons</taxon>
        <taxon>Gunneridae</taxon>
        <taxon>Pentapetalae</taxon>
        <taxon>rosids</taxon>
        <taxon>fabids</taxon>
        <taxon>Malpighiales</taxon>
        <taxon>Linaceae</taxon>
        <taxon>Linum</taxon>
    </lineage>
</organism>